<dbReference type="EMBL" id="LSRE01000008">
    <property type="protein sequence ID" value="KXP00136.1"/>
    <property type="molecule type" value="Genomic_DNA"/>
</dbReference>
<dbReference type="SUPFAM" id="SSF75011">
    <property type="entry name" value="3-carboxy-cis,cis-mucoante lactonizing enzyme"/>
    <property type="match status" value="1"/>
</dbReference>
<keyword evidence="1" id="KW-0732">Signal</keyword>
<keyword evidence="4" id="KW-1185">Reference proteome</keyword>
<comment type="caution">
    <text evidence="3">The sequence shown here is derived from an EMBL/GenBank/DDBJ whole genome shotgun (WGS) entry which is preliminary data.</text>
</comment>
<dbReference type="Proteomes" id="UP000070409">
    <property type="component" value="Unassembled WGS sequence"/>
</dbReference>
<dbReference type="Pfam" id="PF13449">
    <property type="entry name" value="Phytase-like"/>
    <property type="match status" value="1"/>
</dbReference>
<feature type="chain" id="PRO_5045510280" evidence="1">
    <location>
        <begin position="23"/>
        <end position="507"/>
    </location>
</feature>
<dbReference type="PANTHER" id="PTHR37957:SF1">
    <property type="entry name" value="PHYTASE-LIKE DOMAIN-CONTAINING PROTEIN"/>
    <property type="match status" value="1"/>
</dbReference>
<accession>A0A137ZPM7</accession>
<feature type="signal peptide" evidence="1">
    <location>
        <begin position="1"/>
        <end position="22"/>
    </location>
</feature>
<organism evidence="3 4">
    <name type="scientific">Tsukamurella pseudospumae</name>
    <dbReference type="NCBI Taxonomy" id="239498"/>
    <lineage>
        <taxon>Bacteria</taxon>
        <taxon>Bacillati</taxon>
        <taxon>Actinomycetota</taxon>
        <taxon>Actinomycetes</taxon>
        <taxon>Mycobacteriales</taxon>
        <taxon>Tsukamurellaceae</taxon>
        <taxon>Tsukamurella</taxon>
    </lineage>
</organism>
<dbReference type="PANTHER" id="PTHR37957">
    <property type="entry name" value="BLR7070 PROTEIN"/>
    <property type="match status" value="1"/>
</dbReference>
<reference evidence="3 4" key="1">
    <citation type="submission" date="2016-02" db="EMBL/GenBank/DDBJ databases">
        <authorList>
            <person name="Teng J.L."/>
            <person name="Tang Y."/>
            <person name="Huang Y."/>
            <person name="Guo F."/>
            <person name="Wei W."/>
            <person name="Chen J.H."/>
            <person name="Wong S.Y."/>
            <person name="Lau S.K."/>
            <person name="Woo P.C."/>
        </authorList>
    </citation>
    <scope>NUCLEOTIDE SEQUENCE [LARGE SCALE GENOMIC DNA]</scope>
    <source>
        <strain evidence="3 4">JCM 13375</strain>
    </source>
</reference>
<feature type="domain" description="Phytase-like" evidence="2">
    <location>
        <begin position="127"/>
        <end position="456"/>
    </location>
</feature>
<evidence type="ECO:0000313" key="4">
    <source>
        <dbReference type="Proteomes" id="UP000070409"/>
    </source>
</evidence>
<name>A0A137ZPM7_9ACTN</name>
<evidence type="ECO:0000313" key="3">
    <source>
        <dbReference type="EMBL" id="KXP00136.1"/>
    </source>
</evidence>
<dbReference type="PROSITE" id="PS51257">
    <property type="entry name" value="PROKAR_LIPOPROTEIN"/>
    <property type="match status" value="1"/>
</dbReference>
<protein>
    <submittedName>
        <fullName evidence="3">3-phytase</fullName>
    </submittedName>
</protein>
<evidence type="ECO:0000259" key="2">
    <source>
        <dbReference type="Pfam" id="PF13449"/>
    </source>
</evidence>
<gene>
    <name evidence="3" type="ORF">AXK61_16250</name>
</gene>
<sequence length="507" mass="52581">MRSRRHLAAALVAVLAGGSLVACSPGKGEDAAKLDLKTGTNSPLTINAGQLARLAQGGAVVDVKPTADGTVEAAKGGALVFKPKAGFTGSVQLKAVVSPAVALYSSDIPPLATVGGVSVDGSGYGSAWTPVPGAQGEFYGLTDRGPNVDGPGKDEKVSVTPDFTPQIGRFAFEDGVVKLTTVITLKGRDGKPLNGRNDTAAPTGEKMLDLDGREIPPTDHGIDPEGLVALPDGSFWVSDEYGPFLIHFDANGQELDRLVPGKGLPEVLKSRTPNQGMEGLTVTPDGTRLVGIMQSALNVPGLNGNAKEVPATRIVVVDLKTKGVQQFVYLLDNPKDTKKAVSEITAISNTEFLVDERDGKPAPRANKTVYRISLDGATPLGEQNPETIVGVSTTAEAEAALKGAGITPVRKTTALELSGLVDKLNPAGTFFGHDKVEGLATTDGGKTLFIANDSDFGLAGIAGPRTPFQLTAKILANGLQDSLEVLKVDTTKLNEPLVERTITVTVG</sequence>
<dbReference type="InterPro" id="IPR027372">
    <property type="entry name" value="Phytase-like_dom"/>
</dbReference>
<proteinExistence type="predicted"/>
<dbReference type="RefSeq" id="WP_068744250.1">
    <property type="nucleotide sequence ID" value="NZ_LSRE01000008.1"/>
</dbReference>
<evidence type="ECO:0000256" key="1">
    <source>
        <dbReference type="SAM" id="SignalP"/>
    </source>
</evidence>